<dbReference type="Proteomes" id="UP000199699">
    <property type="component" value="Unassembled WGS sequence"/>
</dbReference>
<proteinExistence type="predicted"/>
<reference evidence="1 2" key="1">
    <citation type="submission" date="2016-06" db="EMBL/GenBank/DDBJ databases">
        <authorList>
            <person name="Kjaerup R.B."/>
            <person name="Dalgaard T.S."/>
            <person name="Juul-Madsen H.R."/>
        </authorList>
    </citation>
    <scope>NUCLEOTIDE SEQUENCE [LARGE SCALE GENOMIC DNA]</scope>
    <source>
        <strain evidence="1 2">DSM 43818</strain>
    </source>
</reference>
<gene>
    <name evidence="1" type="ORF">GA0070616_4604</name>
</gene>
<evidence type="ECO:0000313" key="2">
    <source>
        <dbReference type="Proteomes" id="UP000199699"/>
    </source>
</evidence>
<dbReference type="OrthoDB" id="3400966at2"/>
<name>A0A1C6SUC6_9ACTN</name>
<sequence length="298" mass="32627">MTRAPSNLLAVRRLLLDHLNVDTSRVRTDDLEPAEVGIVGDADHRGGYHCGEDRVVRNDYSVVESSRDRVGLSDFASALDVGSFSYRDALGRTHTLHTFSVWLVKQCAAGTADTRDVREVIYSPDGKVVRRWDRLGRRTSGDSSHLWHTHISFFRDATRAGRDLTPVFRRYLVHIGAIKGAPDMDTTQARQLAEVHAALPLIKAVHAALTRLDGREPIGQAYLRLAVGRDHAANAQPVMHPTLTSLAAQLDEVQAQLRQPAPVVVDAAQVAAALAGDEGFRSALAQAVNDDHARRMSA</sequence>
<keyword evidence="2" id="KW-1185">Reference proteome</keyword>
<organism evidence="1 2">
    <name type="scientific">Micromonospora nigra</name>
    <dbReference type="NCBI Taxonomy" id="145857"/>
    <lineage>
        <taxon>Bacteria</taxon>
        <taxon>Bacillati</taxon>
        <taxon>Actinomycetota</taxon>
        <taxon>Actinomycetes</taxon>
        <taxon>Micromonosporales</taxon>
        <taxon>Micromonosporaceae</taxon>
        <taxon>Micromonospora</taxon>
    </lineage>
</organism>
<evidence type="ECO:0000313" key="1">
    <source>
        <dbReference type="EMBL" id="SCL32979.1"/>
    </source>
</evidence>
<dbReference type="EMBL" id="FMHT01000003">
    <property type="protein sequence ID" value="SCL32979.1"/>
    <property type="molecule type" value="Genomic_DNA"/>
</dbReference>
<accession>A0A1C6SUC6</accession>
<protein>
    <submittedName>
        <fullName evidence="1">Uncharacterized protein</fullName>
    </submittedName>
</protein>
<dbReference type="STRING" id="145857.GA0070616_4604"/>
<dbReference type="AlphaFoldDB" id="A0A1C6SUC6"/>
<dbReference type="RefSeq" id="WP_091086834.1">
    <property type="nucleotide sequence ID" value="NZ_FMHT01000003.1"/>
</dbReference>